<feature type="domain" description="Glucose/Sorbosone dehydrogenase" evidence="2">
    <location>
        <begin position="45"/>
        <end position="357"/>
    </location>
</feature>
<dbReference type="SUPFAM" id="SSF50952">
    <property type="entry name" value="Soluble quinoprotein glucose dehydrogenase"/>
    <property type="match status" value="1"/>
</dbReference>
<evidence type="ECO:0000256" key="1">
    <source>
        <dbReference type="SAM" id="SignalP"/>
    </source>
</evidence>
<sequence length="362" mass="39462">MTAILLEGKSHMHRLLLAAFAIVAFALPAHAQNAPFNVATLSDGLEHPWTIAVMPGSRLLVTERPGRLQIIDAKTGQKRVVGGMPEVRAESEAGALGLALDADFAKTGRLYLCYSTGWTLSPGNRLSAFTLKDYQLRGEQVLLDDLPGAKWHNGCRIAVSPDGHLFASMGDAISADGAQDIQQLRGKIFRLTRDGNVPSDNPFPGSPVWSYGHRNPQGLAFRPKDGALWSTEHGPDTQDEVNRIEKGGNYGWPLCRGVNACGDLAQYHPAVAEFDATDTIAISDLIFYRGTAFPDWQGDILFVSLKTGRLYHLDMDGDGVRRTEILIDGDFGRLRDIAEGSDGTLYLATDNGEDRILHLTPR</sequence>
<evidence type="ECO:0000313" key="4">
    <source>
        <dbReference type="Proteomes" id="UP001271769"/>
    </source>
</evidence>
<dbReference type="InterPro" id="IPR011042">
    <property type="entry name" value="6-blade_b-propeller_TolB-like"/>
</dbReference>
<organism evidence="3 4">
    <name type="scientific">Dongia rigui</name>
    <dbReference type="NCBI Taxonomy" id="940149"/>
    <lineage>
        <taxon>Bacteria</taxon>
        <taxon>Pseudomonadati</taxon>
        <taxon>Pseudomonadota</taxon>
        <taxon>Alphaproteobacteria</taxon>
        <taxon>Rhodospirillales</taxon>
        <taxon>Dongiaceae</taxon>
        <taxon>Dongia</taxon>
    </lineage>
</organism>
<dbReference type="EMBL" id="JAXCLX010000001">
    <property type="protein sequence ID" value="MDY0872109.1"/>
    <property type="molecule type" value="Genomic_DNA"/>
</dbReference>
<keyword evidence="1" id="KW-0732">Signal</keyword>
<proteinExistence type="predicted"/>
<feature type="chain" id="PRO_5046275459" evidence="1">
    <location>
        <begin position="32"/>
        <end position="362"/>
    </location>
</feature>
<accession>A0ABU5DXW6</accession>
<dbReference type="EC" id="1.1.5.-" evidence="3"/>
<comment type="caution">
    <text evidence="3">The sequence shown here is derived from an EMBL/GenBank/DDBJ whole genome shotgun (WGS) entry which is preliminary data.</text>
</comment>
<protein>
    <submittedName>
        <fullName evidence="3">PQQ-dependent sugar dehydrogenase</fullName>
        <ecNumber evidence="3">1.1.5.-</ecNumber>
    </submittedName>
</protein>
<evidence type="ECO:0000259" key="2">
    <source>
        <dbReference type="Pfam" id="PF07995"/>
    </source>
</evidence>
<dbReference type="Pfam" id="PF07995">
    <property type="entry name" value="GSDH"/>
    <property type="match status" value="1"/>
</dbReference>
<name>A0ABU5DXW6_9PROT</name>
<keyword evidence="4" id="KW-1185">Reference proteome</keyword>
<dbReference type="PANTHER" id="PTHR19328:SF13">
    <property type="entry name" value="HIPL1 PROTEIN"/>
    <property type="match status" value="1"/>
</dbReference>
<dbReference type="InterPro" id="IPR011041">
    <property type="entry name" value="Quinoprot_gluc/sorb_DH_b-prop"/>
</dbReference>
<evidence type="ECO:0000313" key="3">
    <source>
        <dbReference type="EMBL" id="MDY0872109.1"/>
    </source>
</evidence>
<dbReference type="InterPro" id="IPR012938">
    <property type="entry name" value="Glc/Sorbosone_DH"/>
</dbReference>
<feature type="signal peptide" evidence="1">
    <location>
        <begin position="1"/>
        <end position="31"/>
    </location>
</feature>
<dbReference type="RefSeq" id="WP_320500527.1">
    <property type="nucleotide sequence ID" value="NZ_JAXCLX010000001.1"/>
</dbReference>
<dbReference type="PANTHER" id="PTHR19328">
    <property type="entry name" value="HEDGEHOG-INTERACTING PROTEIN"/>
    <property type="match status" value="1"/>
</dbReference>
<dbReference type="Proteomes" id="UP001271769">
    <property type="component" value="Unassembled WGS sequence"/>
</dbReference>
<dbReference type="GO" id="GO:0016491">
    <property type="term" value="F:oxidoreductase activity"/>
    <property type="evidence" value="ECO:0007669"/>
    <property type="project" value="UniProtKB-KW"/>
</dbReference>
<gene>
    <name evidence="3" type="ORF">SMD31_09250</name>
</gene>
<keyword evidence="3" id="KW-0560">Oxidoreductase</keyword>
<reference evidence="3 4" key="1">
    <citation type="journal article" date="2013" name="Antonie Van Leeuwenhoek">
        <title>Dongia rigui sp. nov., isolated from freshwater of a large wetland in Korea.</title>
        <authorList>
            <person name="Baik K.S."/>
            <person name="Hwang Y.M."/>
            <person name="Choi J.S."/>
            <person name="Kwon J."/>
            <person name="Seong C.N."/>
        </authorList>
    </citation>
    <scope>NUCLEOTIDE SEQUENCE [LARGE SCALE GENOMIC DNA]</scope>
    <source>
        <strain evidence="3 4">04SU4-P</strain>
    </source>
</reference>
<dbReference type="Gene3D" id="2.120.10.30">
    <property type="entry name" value="TolB, C-terminal domain"/>
    <property type="match status" value="1"/>
</dbReference>